<evidence type="ECO:0000259" key="11">
    <source>
        <dbReference type="PROSITE" id="PS50110"/>
    </source>
</evidence>
<dbReference type="Pfam" id="PF13426">
    <property type="entry name" value="PAS_9"/>
    <property type="match status" value="1"/>
</dbReference>
<organism evidence="14">
    <name type="scientific">Thermosulfidibacter takaii</name>
    <dbReference type="NCBI Taxonomy" id="412593"/>
    <lineage>
        <taxon>Bacteria</taxon>
        <taxon>Pseudomonadati</taxon>
        <taxon>Thermosulfidibacterota</taxon>
        <taxon>Thermosulfidibacteria</taxon>
        <taxon>Thermosulfidibacterales</taxon>
        <taxon>Thermosulfidibacteraceae</taxon>
    </lineage>
</organism>
<name>A0A7C0U6C7_9BACT</name>
<dbReference type="SUPFAM" id="SSF47384">
    <property type="entry name" value="Homodimeric domain of signal transducing histidine kinase"/>
    <property type="match status" value="1"/>
</dbReference>
<dbReference type="SUPFAM" id="SSF55874">
    <property type="entry name" value="ATPase domain of HSP90 chaperone/DNA topoisomerase II/histidine kinase"/>
    <property type="match status" value="1"/>
</dbReference>
<dbReference type="CDD" id="cd00130">
    <property type="entry name" value="PAS"/>
    <property type="match status" value="1"/>
</dbReference>
<evidence type="ECO:0000256" key="2">
    <source>
        <dbReference type="ARBA" id="ARBA00012438"/>
    </source>
</evidence>
<dbReference type="GO" id="GO:0000155">
    <property type="term" value="F:phosphorelay sensor kinase activity"/>
    <property type="evidence" value="ECO:0007669"/>
    <property type="project" value="InterPro"/>
</dbReference>
<dbReference type="GO" id="GO:0005524">
    <property type="term" value="F:ATP binding"/>
    <property type="evidence" value="ECO:0007669"/>
    <property type="project" value="UniProtKB-KW"/>
</dbReference>
<dbReference type="NCBIfam" id="TIGR00229">
    <property type="entry name" value="sensory_box"/>
    <property type="match status" value="1"/>
</dbReference>
<dbReference type="InterPro" id="IPR003594">
    <property type="entry name" value="HATPase_dom"/>
</dbReference>
<dbReference type="PROSITE" id="PS50113">
    <property type="entry name" value="PAC"/>
    <property type="match status" value="1"/>
</dbReference>
<evidence type="ECO:0000259" key="12">
    <source>
        <dbReference type="PROSITE" id="PS50112"/>
    </source>
</evidence>
<dbReference type="InterPro" id="IPR001789">
    <property type="entry name" value="Sig_transdc_resp-reg_receiver"/>
</dbReference>
<dbReference type="PANTHER" id="PTHR43065:SF46">
    <property type="entry name" value="C4-DICARBOXYLATE TRANSPORT SENSOR PROTEIN DCTB"/>
    <property type="match status" value="1"/>
</dbReference>
<dbReference type="SMART" id="SM00086">
    <property type="entry name" value="PAC"/>
    <property type="match status" value="1"/>
</dbReference>
<dbReference type="Gene3D" id="3.40.50.2300">
    <property type="match status" value="1"/>
</dbReference>
<evidence type="ECO:0000259" key="13">
    <source>
        <dbReference type="PROSITE" id="PS50113"/>
    </source>
</evidence>
<evidence type="ECO:0000256" key="3">
    <source>
        <dbReference type="ARBA" id="ARBA00022553"/>
    </source>
</evidence>
<evidence type="ECO:0000256" key="5">
    <source>
        <dbReference type="ARBA" id="ARBA00022741"/>
    </source>
</evidence>
<dbReference type="InterPro" id="IPR001610">
    <property type="entry name" value="PAC"/>
</dbReference>
<comment type="catalytic activity">
    <reaction evidence="1">
        <text>ATP + protein L-histidine = ADP + protein N-phospho-L-histidine.</text>
        <dbReference type="EC" id="2.7.13.3"/>
    </reaction>
</comment>
<dbReference type="InterPro" id="IPR005467">
    <property type="entry name" value="His_kinase_dom"/>
</dbReference>
<dbReference type="PANTHER" id="PTHR43065">
    <property type="entry name" value="SENSOR HISTIDINE KINASE"/>
    <property type="match status" value="1"/>
</dbReference>
<dbReference type="CDD" id="cd00082">
    <property type="entry name" value="HisKA"/>
    <property type="match status" value="1"/>
</dbReference>
<evidence type="ECO:0000256" key="1">
    <source>
        <dbReference type="ARBA" id="ARBA00000085"/>
    </source>
</evidence>
<dbReference type="SUPFAM" id="SSF52172">
    <property type="entry name" value="CheY-like"/>
    <property type="match status" value="1"/>
</dbReference>
<accession>A0A7C0U6C7</accession>
<feature type="domain" description="Response regulatory" evidence="11">
    <location>
        <begin position="394"/>
        <end position="509"/>
    </location>
</feature>
<dbReference type="EMBL" id="DQWS01000101">
    <property type="protein sequence ID" value="HDD52951.1"/>
    <property type="molecule type" value="Genomic_DNA"/>
</dbReference>
<dbReference type="Gene3D" id="1.10.287.130">
    <property type="match status" value="1"/>
</dbReference>
<sequence length="520" mass="57942">EDLVEEVGYIIGQPGLLAYKEALVQMNDAAVISDVNGKILFVNPAFTALTGYTLEDVRGRSPRLLAGGVWPPGLYKRMWSTVQRGNPWRGVVRGRTKEGRLYHQEMSLAPVKDGRGKITHLMAVLRDVTGEKALEERLFQVQRRESVACLVSGVAHEFCNMLTGILGYTQLLLLGRDRKDPDYEKLCLIETQTLRAAEVARNLLSLGQEEIPERRPLAVKDELLELRRLLEHLLPERIRVRWSIEEDLPPLVADPLHLRQIILNLVLNARDAMPRGGELEVGVHRERVRPGLLRGYVQGDPLPGEYVVFSVLDTGVGIPAQALSKIFEPFFTTKPKGKGTGLGLAAVQRMVRAHGGFISLESRDGEGATFRVFLPLMEGVSGHEERGVLAERCSVMVVEDEDLVRKVLVDALKLQGCRVLDAANGEEALEKLEQEEVDLLVTDLVMPKMGGEELVERVRERLPQVKVVVVSGYSSSERDPGVRSRMGDHLFLYKPFGVWEILKVVEECLASKEGGRDAHI</sequence>
<keyword evidence="7" id="KW-0067">ATP-binding</keyword>
<proteinExistence type="predicted"/>
<comment type="caution">
    <text evidence="14">The sequence shown here is derived from an EMBL/GenBank/DDBJ whole genome shotgun (WGS) entry which is preliminary data.</text>
</comment>
<evidence type="ECO:0000256" key="7">
    <source>
        <dbReference type="ARBA" id="ARBA00022840"/>
    </source>
</evidence>
<dbReference type="SMART" id="SM00091">
    <property type="entry name" value="PAS"/>
    <property type="match status" value="1"/>
</dbReference>
<dbReference type="InterPro" id="IPR035965">
    <property type="entry name" value="PAS-like_dom_sf"/>
</dbReference>
<feature type="modified residue" description="4-aspartylphosphate" evidence="9">
    <location>
        <position position="443"/>
    </location>
</feature>
<dbReference type="PROSITE" id="PS50110">
    <property type="entry name" value="RESPONSE_REGULATORY"/>
    <property type="match status" value="1"/>
</dbReference>
<protein>
    <recommendedName>
        <fullName evidence="2">histidine kinase</fullName>
        <ecNumber evidence="2">2.7.13.3</ecNumber>
    </recommendedName>
</protein>
<dbReference type="InterPro" id="IPR036097">
    <property type="entry name" value="HisK_dim/P_sf"/>
</dbReference>
<dbReference type="Gene3D" id="3.30.565.10">
    <property type="entry name" value="Histidine kinase-like ATPase, C-terminal domain"/>
    <property type="match status" value="1"/>
</dbReference>
<dbReference type="SMART" id="SM00448">
    <property type="entry name" value="REC"/>
    <property type="match status" value="1"/>
</dbReference>
<evidence type="ECO:0000259" key="10">
    <source>
        <dbReference type="PROSITE" id="PS50109"/>
    </source>
</evidence>
<dbReference type="SUPFAM" id="SSF55785">
    <property type="entry name" value="PYP-like sensor domain (PAS domain)"/>
    <property type="match status" value="1"/>
</dbReference>
<feature type="non-terminal residue" evidence="14">
    <location>
        <position position="1"/>
    </location>
</feature>
<dbReference type="EC" id="2.7.13.3" evidence="2"/>
<dbReference type="Pfam" id="PF02518">
    <property type="entry name" value="HATPase_c"/>
    <property type="match status" value="1"/>
</dbReference>
<keyword evidence="8" id="KW-0902">Two-component regulatory system</keyword>
<dbReference type="Pfam" id="PF00072">
    <property type="entry name" value="Response_reg"/>
    <property type="match status" value="1"/>
</dbReference>
<dbReference type="PROSITE" id="PS50112">
    <property type="entry name" value="PAS"/>
    <property type="match status" value="1"/>
</dbReference>
<feature type="domain" description="Histidine kinase" evidence="10">
    <location>
        <begin position="153"/>
        <end position="378"/>
    </location>
</feature>
<dbReference type="InterPro" id="IPR036890">
    <property type="entry name" value="HATPase_C_sf"/>
</dbReference>
<dbReference type="InterPro" id="IPR000700">
    <property type="entry name" value="PAS-assoc_C"/>
</dbReference>
<dbReference type="Proteomes" id="UP000885690">
    <property type="component" value="Unassembled WGS sequence"/>
</dbReference>
<gene>
    <name evidence="14" type="ORF">ENF32_02635</name>
</gene>
<reference evidence="14" key="1">
    <citation type="journal article" date="2020" name="mSystems">
        <title>Genome- and Community-Level Interaction Insights into Carbon Utilization and Element Cycling Functions of Hydrothermarchaeota in Hydrothermal Sediment.</title>
        <authorList>
            <person name="Zhou Z."/>
            <person name="Liu Y."/>
            <person name="Xu W."/>
            <person name="Pan J."/>
            <person name="Luo Z.H."/>
            <person name="Li M."/>
        </authorList>
    </citation>
    <scope>NUCLEOTIDE SEQUENCE [LARGE SCALE GENOMIC DNA]</scope>
    <source>
        <strain evidence="14">HyVt-115</strain>
    </source>
</reference>
<evidence type="ECO:0000256" key="9">
    <source>
        <dbReference type="PROSITE-ProRule" id="PRU00169"/>
    </source>
</evidence>
<evidence type="ECO:0000256" key="8">
    <source>
        <dbReference type="ARBA" id="ARBA00023012"/>
    </source>
</evidence>
<dbReference type="SMART" id="SM00387">
    <property type="entry name" value="HATPase_c"/>
    <property type="match status" value="1"/>
</dbReference>
<keyword evidence="6" id="KW-0418">Kinase</keyword>
<evidence type="ECO:0000256" key="6">
    <source>
        <dbReference type="ARBA" id="ARBA00022777"/>
    </source>
</evidence>
<dbReference type="InterPro" id="IPR000014">
    <property type="entry name" value="PAS"/>
</dbReference>
<keyword evidence="4" id="KW-0808">Transferase</keyword>
<dbReference type="PRINTS" id="PR00344">
    <property type="entry name" value="BCTRLSENSOR"/>
</dbReference>
<feature type="domain" description="PAC" evidence="13">
    <location>
        <begin position="86"/>
        <end position="140"/>
    </location>
</feature>
<keyword evidence="5" id="KW-0547">Nucleotide-binding</keyword>
<dbReference type="InterPro" id="IPR003661">
    <property type="entry name" value="HisK_dim/P_dom"/>
</dbReference>
<dbReference type="Gene3D" id="3.30.450.20">
    <property type="entry name" value="PAS domain"/>
    <property type="match status" value="1"/>
</dbReference>
<evidence type="ECO:0000256" key="4">
    <source>
        <dbReference type="ARBA" id="ARBA00022679"/>
    </source>
</evidence>
<dbReference type="InterPro" id="IPR004358">
    <property type="entry name" value="Sig_transdc_His_kin-like_C"/>
</dbReference>
<feature type="domain" description="PAS" evidence="12">
    <location>
        <begin position="19"/>
        <end position="61"/>
    </location>
</feature>
<dbReference type="PROSITE" id="PS50109">
    <property type="entry name" value="HIS_KIN"/>
    <property type="match status" value="1"/>
</dbReference>
<dbReference type="AlphaFoldDB" id="A0A7C0U6C7"/>
<dbReference type="InterPro" id="IPR011006">
    <property type="entry name" value="CheY-like_superfamily"/>
</dbReference>
<evidence type="ECO:0000313" key="14">
    <source>
        <dbReference type="EMBL" id="HDD52951.1"/>
    </source>
</evidence>
<keyword evidence="3 9" id="KW-0597">Phosphoprotein</keyword>